<evidence type="ECO:0000256" key="1">
    <source>
        <dbReference type="SAM" id="Phobius"/>
    </source>
</evidence>
<accession>A0A9J6BU80</accession>
<keyword evidence="1" id="KW-0812">Transmembrane</keyword>
<proteinExistence type="predicted"/>
<evidence type="ECO:0000313" key="2">
    <source>
        <dbReference type="EMBL" id="KAG5673447.1"/>
    </source>
</evidence>
<sequence length="205" mass="23613">MQSTKPSAPIDMPNEFCQLFGITNKNNFFPEQRQFYYSMALNVKSYRWNEEYKNVKSSEFIRFASEVLPEINQTLDTGSAIVSYLIHAGKPKFSNKIKLIFVMESAISFDPKQFGKIFKRIIRKEGKIGERLTCDVKGLAAMKISFNEYKHLKEHGANPCNLCEKILRDYRKINVNNRSNIVDLLMFTNVLTGLGFALTTTLLFL</sequence>
<keyword evidence="3" id="KW-1185">Reference proteome</keyword>
<reference evidence="2" key="1">
    <citation type="submission" date="2021-03" db="EMBL/GenBank/DDBJ databases">
        <title>Chromosome level genome of the anhydrobiotic midge Polypedilum vanderplanki.</title>
        <authorList>
            <person name="Yoshida Y."/>
            <person name="Kikawada T."/>
            <person name="Gusev O."/>
        </authorList>
    </citation>
    <scope>NUCLEOTIDE SEQUENCE</scope>
    <source>
        <strain evidence="2">NIAS01</strain>
        <tissue evidence="2">Whole body or cell culture</tissue>
    </source>
</reference>
<dbReference type="Proteomes" id="UP001107558">
    <property type="component" value="Chromosome 3"/>
</dbReference>
<organism evidence="2 3">
    <name type="scientific">Polypedilum vanderplanki</name>
    <name type="common">Sleeping chironomid midge</name>
    <dbReference type="NCBI Taxonomy" id="319348"/>
    <lineage>
        <taxon>Eukaryota</taxon>
        <taxon>Metazoa</taxon>
        <taxon>Ecdysozoa</taxon>
        <taxon>Arthropoda</taxon>
        <taxon>Hexapoda</taxon>
        <taxon>Insecta</taxon>
        <taxon>Pterygota</taxon>
        <taxon>Neoptera</taxon>
        <taxon>Endopterygota</taxon>
        <taxon>Diptera</taxon>
        <taxon>Nematocera</taxon>
        <taxon>Chironomoidea</taxon>
        <taxon>Chironomidae</taxon>
        <taxon>Chironominae</taxon>
        <taxon>Polypedilum</taxon>
        <taxon>Polypedilum</taxon>
    </lineage>
</organism>
<dbReference type="EMBL" id="JADBJN010000003">
    <property type="protein sequence ID" value="KAG5673447.1"/>
    <property type="molecule type" value="Genomic_DNA"/>
</dbReference>
<keyword evidence="1" id="KW-0472">Membrane</keyword>
<dbReference type="AlphaFoldDB" id="A0A9J6BU80"/>
<protein>
    <submittedName>
        <fullName evidence="2">Uncharacterized protein</fullName>
    </submittedName>
</protein>
<comment type="caution">
    <text evidence="2">The sequence shown here is derived from an EMBL/GenBank/DDBJ whole genome shotgun (WGS) entry which is preliminary data.</text>
</comment>
<keyword evidence="1" id="KW-1133">Transmembrane helix</keyword>
<gene>
    <name evidence="2" type="ORF">PVAND_003493</name>
</gene>
<name>A0A9J6BU80_POLVA</name>
<evidence type="ECO:0000313" key="3">
    <source>
        <dbReference type="Proteomes" id="UP001107558"/>
    </source>
</evidence>
<feature type="transmembrane region" description="Helical" evidence="1">
    <location>
        <begin position="181"/>
        <end position="204"/>
    </location>
</feature>